<dbReference type="SUPFAM" id="SSF50494">
    <property type="entry name" value="Trypsin-like serine proteases"/>
    <property type="match status" value="1"/>
</dbReference>
<dbReference type="OrthoDB" id="10002959at2759"/>
<evidence type="ECO:0000256" key="3">
    <source>
        <dbReference type="ARBA" id="ARBA00022729"/>
    </source>
</evidence>
<dbReference type="InterPro" id="IPR018114">
    <property type="entry name" value="TRYPSIN_HIS"/>
</dbReference>
<dbReference type="GO" id="GO:0006508">
    <property type="term" value="P:proteolysis"/>
    <property type="evidence" value="ECO:0007669"/>
    <property type="project" value="UniProtKB-KW"/>
</dbReference>
<dbReference type="PANTHER" id="PTHR24276">
    <property type="entry name" value="POLYSERASE-RELATED"/>
    <property type="match status" value="1"/>
</dbReference>
<dbReference type="FunFam" id="2.40.10.10:FF:000077">
    <property type="entry name" value="Predicted protein"/>
    <property type="match status" value="1"/>
</dbReference>
<evidence type="ECO:0000256" key="7">
    <source>
        <dbReference type="ARBA" id="ARBA00023157"/>
    </source>
</evidence>
<feature type="signal peptide" evidence="8">
    <location>
        <begin position="1"/>
        <end position="19"/>
    </location>
</feature>
<keyword evidence="4" id="KW-0378">Hydrolase</keyword>
<evidence type="ECO:0000256" key="8">
    <source>
        <dbReference type="SAM" id="SignalP"/>
    </source>
</evidence>
<dbReference type="SMART" id="SM00020">
    <property type="entry name" value="Tryp_SPc"/>
    <property type="match status" value="1"/>
</dbReference>
<evidence type="ECO:0000256" key="6">
    <source>
        <dbReference type="ARBA" id="ARBA00023145"/>
    </source>
</evidence>
<evidence type="ECO:0000256" key="1">
    <source>
        <dbReference type="ARBA" id="ARBA00007664"/>
    </source>
</evidence>
<dbReference type="Gene3D" id="2.40.10.10">
    <property type="entry name" value="Trypsin-like serine proteases"/>
    <property type="match status" value="1"/>
</dbReference>
<keyword evidence="5" id="KW-0720">Serine protease</keyword>
<reference evidence="10" key="1">
    <citation type="submission" date="2021-12" db="EMBL/GenBank/DDBJ databases">
        <authorList>
            <person name="Martin H S."/>
        </authorList>
    </citation>
    <scope>NUCLEOTIDE SEQUENCE</scope>
</reference>
<dbReference type="InterPro" id="IPR009003">
    <property type="entry name" value="Peptidase_S1_PA"/>
</dbReference>
<dbReference type="GO" id="GO:0004252">
    <property type="term" value="F:serine-type endopeptidase activity"/>
    <property type="evidence" value="ECO:0007669"/>
    <property type="project" value="InterPro"/>
</dbReference>
<evidence type="ECO:0000256" key="2">
    <source>
        <dbReference type="ARBA" id="ARBA00022670"/>
    </source>
</evidence>
<dbReference type="InterPro" id="IPR001254">
    <property type="entry name" value="Trypsin_dom"/>
</dbReference>
<dbReference type="AlphaFoldDB" id="A0A8J9UM69"/>
<dbReference type="InterPro" id="IPR050430">
    <property type="entry name" value="Peptidase_S1"/>
</dbReference>
<dbReference type="Proteomes" id="UP000838878">
    <property type="component" value="Chromosome 2"/>
</dbReference>
<protein>
    <recommendedName>
        <fullName evidence="9">Peptidase S1 domain-containing protein</fullName>
    </recommendedName>
</protein>
<evidence type="ECO:0000313" key="11">
    <source>
        <dbReference type="Proteomes" id="UP000838878"/>
    </source>
</evidence>
<dbReference type="PANTHER" id="PTHR24276:SF91">
    <property type="entry name" value="AT26814P-RELATED"/>
    <property type="match status" value="1"/>
</dbReference>
<organism evidence="10 11">
    <name type="scientific">Brenthis ino</name>
    <name type="common">lesser marbled fritillary</name>
    <dbReference type="NCBI Taxonomy" id="405034"/>
    <lineage>
        <taxon>Eukaryota</taxon>
        <taxon>Metazoa</taxon>
        <taxon>Ecdysozoa</taxon>
        <taxon>Arthropoda</taxon>
        <taxon>Hexapoda</taxon>
        <taxon>Insecta</taxon>
        <taxon>Pterygota</taxon>
        <taxon>Neoptera</taxon>
        <taxon>Endopterygota</taxon>
        <taxon>Lepidoptera</taxon>
        <taxon>Glossata</taxon>
        <taxon>Ditrysia</taxon>
        <taxon>Papilionoidea</taxon>
        <taxon>Nymphalidae</taxon>
        <taxon>Heliconiinae</taxon>
        <taxon>Argynnini</taxon>
        <taxon>Brenthis</taxon>
    </lineage>
</organism>
<keyword evidence="2" id="KW-0645">Protease</keyword>
<gene>
    <name evidence="10" type="ORF">BINO364_LOCUS7610</name>
</gene>
<evidence type="ECO:0000259" key="9">
    <source>
        <dbReference type="SMART" id="SM00020"/>
    </source>
</evidence>
<feature type="non-terminal residue" evidence="10">
    <location>
        <position position="260"/>
    </location>
</feature>
<evidence type="ECO:0000313" key="10">
    <source>
        <dbReference type="EMBL" id="CAH0721519.1"/>
    </source>
</evidence>
<dbReference type="PROSITE" id="PS00134">
    <property type="entry name" value="TRYPSIN_HIS"/>
    <property type="match status" value="1"/>
</dbReference>
<comment type="similarity">
    <text evidence="1">Belongs to the peptidase S1 family.</text>
</comment>
<dbReference type="EMBL" id="OV170222">
    <property type="protein sequence ID" value="CAH0721519.1"/>
    <property type="molecule type" value="Genomic_DNA"/>
</dbReference>
<keyword evidence="11" id="KW-1185">Reference proteome</keyword>
<evidence type="ECO:0000256" key="4">
    <source>
        <dbReference type="ARBA" id="ARBA00022801"/>
    </source>
</evidence>
<proteinExistence type="inferred from homology"/>
<dbReference type="CDD" id="cd00190">
    <property type="entry name" value="Tryp_SPc"/>
    <property type="match status" value="1"/>
</dbReference>
<dbReference type="PRINTS" id="PR00722">
    <property type="entry name" value="CHYMOTRYPSIN"/>
</dbReference>
<keyword evidence="3 8" id="KW-0732">Signal</keyword>
<name>A0A8J9UM69_9NEOP</name>
<feature type="domain" description="Peptidase S1" evidence="9">
    <location>
        <begin position="32"/>
        <end position="254"/>
    </location>
</feature>
<keyword evidence="6" id="KW-0865">Zymogen</keyword>
<dbReference type="InterPro" id="IPR001314">
    <property type="entry name" value="Peptidase_S1A"/>
</dbReference>
<dbReference type="InterPro" id="IPR043504">
    <property type="entry name" value="Peptidase_S1_PA_chymotrypsin"/>
</dbReference>
<feature type="chain" id="PRO_5035424820" description="Peptidase S1 domain-containing protein" evidence="8">
    <location>
        <begin position="20"/>
        <end position="260"/>
    </location>
</feature>
<dbReference type="Pfam" id="PF00089">
    <property type="entry name" value="Trypsin"/>
    <property type="match status" value="1"/>
</dbReference>
<accession>A0A8J9UM69</accession>
<evidence type="ECO:0000256" key="5">
    <source>
        <dbReference type="ARBA" id="ARBA00022825"/>
    </source>
</evidence>
<keyword evidence="7" id="KW-1015">Disulfide bond</keyword>
<sequence>MKILSILFLAVFLCGDVYGKKSKHRGASSNNRIVGGHNVTIEEFPYQVLLTVERDGENYECGGSIISTTHILTAAHCLIRASYVYVRLGATSSNDDGEIVTSTDFTLHPNYNGKTYNNDAAIIHLDSPLEIDGVRTKIIHLAEAGKQVNPGQYVTVTGWGATSEKGQGSDYLLAVEVPVVSNDDCRKSYKTLTERMFCAGFPEGGKDACQGDSGGPAVLKSDKTQVGIVSFGAGCARKGYPGVYTSVSSIRGWIEEVAGV</sequence>